<reference evidence="1" key="1">
    <citation type="submission" date="2020-02" db="EMBL/GenBank/DDBJ databases">
        <title>WGS of Carbapenem-Resistant Enterobacteriaceae.</title>
        <authorList>
            <person name="Tokajian S."/>
            <person name="El Chaar M."/>
            <person name="El Khoury M."/>
        </authorList>
    </citation>
    <scope>NUCLEOTIDE SEQUENCE</scope>
    <source>
        <strain evidence="1">EHM_71</strain>
    </source>
</reference>
<gene>
    <name evidence="1" type="ORF">G5635_02750</name>
</gene>
<name>A0A6G4MJM9_9ENTR</name>
<sequence length="62" mass="7006">MEFSDIHASMLIMTDRENQLSSDMQGDWKVLRVDDLSFTISRPEGGQEEHFSPCASINFIAA</sequence>
<dbReference type="RefSeq" id="WP_139124752.1">
    <property type="nucleotide sequence ID" value="NZ_JAAJRM010000001.1"/>
</dbReference>
<dbReference type="AlphaFoldDB" id="A0A6G4MJM9"/>
<evidence type="ECO:0000313" key="1">
    <source>
        <dbReference type="EMBL" id="NGF41331.1"/>
    </source>
</evidence>
<organism evidence="1">
    <name type="scientific">Enterobacter hormaechei</name>
    <dbReference type="NCBI Taxonomy" id="158836"/>
    <lineage>
        <taxon>Bacteria</taxon>
        <taxon>Pseudomonadati</taxon>
        <taxon>Pseudomonadota</taxon>
        <taxon>Gammaproteobacteria</taxon>
        <taxon>Enterobacterales</taxon>
        <taxon>Enterobacteriaceae</taxon>
        <taxon>Enterobacter</taxon>
        <taxon>Enterobacter cloacae complex</taxon>
    </lineage>
</organism>
<proteinExistence type="predicted"/>
<dbReference type="EMBL" id="JAAJRM010000001">
    <property type="protein sequence ID" value="NGF41331.1"/>
    <property type="molecule type" value="Genomic_DNA"/>
</dbReference>
<comment type="caution">
    <text evidence="1">The sequence shown here is derived from an EMBL/GenBank/DDBJ whole genome shotgun (WGS) entry which is preliminary data.</text>
</comment>
<protein>
    <submittedName>
        <fullName evidence="1">Uncharacterized protein</fullName>
    </submittedName>
</protein>
<accession>A0A6G4MJM9</accession>